<evidence type="ECO:0000313" key="1">
    <source>
        <dbReference type="EMBL" id="VEU83147.1"/>
    </source>
</evidence>
<name>A0A449BLA2_9MOLU</name>
<dbReference type="KEGG" id="ahk:NCTC10172_01428"/>
<protein>
    <submittedName>
        <fullName evidence="1">Uncharacterized protein</fullName>
    </submittedName>
</protein>
<dbReference type="KEGG" id="ahk:NCTC10172_01199"/>
<dbReference type="Proteomes" id="UP000290909">
    <property type="component" value="Chromosome"/>
</dbReference>
<sequence length="313" mass="37518">MDKVDKYIDWLFNFIDTYQKKIKSLVEFLSNITVKLMSFHNSLIQFYIQVFSDFSKFARYTTYPIHWALILYDLWRMKPDKEKLPIFEVGAHYIYGKPGSGKSTMTYHAMMDYAYLTGKVSLTTAQMELPRINLSGASYYLHQRFKPSDLFIDGEQKYAIDTKKFNFIVYEEMLTQYNQRNNKESKYNNEFLPLIGALGTQRHQGIDLFYFISQLPKGDIQLMQLLNWYHEPKVKKGFDYKYWLETGKYRFVIKGWRIKSFKVTPKGSGEYELTNKRVWFYENTLQEEMRYFNPLNMKKDFENKPILKLEAKP</sequence>
<dbReference type="EMBL" id="LR215051">
    <property type="protein sequence ID" value="VEU83356.1"/>
    <property type="molecule type" value="Genomic_DNA"/>
</dbReference>
<evidence type="ECO:0000313" key="3">
    <source>
        <dbReference type="Proteomes" id="UP000290909"/>
    </source>
</evidence>
<dbReference type="RefSeq" id="WP_035370109.1">
    <property type="nucleotide sequence ID" value="NZ_LR215050.1"/>
</dbReference>
<dbReference type="AlphaFoldDB" id="A0A449BLA2"/>
<gene>
    <name evidence="1" type="ORF">NCTC10172_01199</name>
    <name evidence="2" type="ORF">NCTC10172_01428</name>
</gene>
<dbReference type="InterPro" id="IPR027417">
    <property type="entry name" value="P-loop_NTPase"/>
</dbReference>
<keyword evidence="3" id="KW-1185">Reference proteome</keyword>
<proteinExistence type="predicted"/>
<dbReference type="Gene3D" id="3.40.50.300">
    <property type="entry name" value="P-loop containing nucleotide triphosphate hydrolases"/>
    <property type="match status" value="1"/>
</dbReference>
<dbReference type="Proteomes" id="UP000290909">
    <property type="component" value="Plasmid 2"/>
</dbReference>
<organism evidence="1 3">
    <name type="scientific">Acholeplasma hippikon</name>
    <dbReference type="NCBI Taxonomy" id="264636"/>
    <lineage>
        <taxon>Bacteria</taxon>
        <taxon>Bacillati</taxon>
        <taxon>Mycoplasmatota</taxon>
        <taxon>Mollicutes</taxon>
        <taxon>Acholeplasmatales</taxon>
        <taxon>Acholeplasmataceae</taxon>
        <taxon>Acholeplasma</taxon>
    </lineage>
</organism>
<reference evidence="1 3" key="1">
    <citation type="submission" date="2019-01" db="EMBL/GenBank/DDBJ databases">
        <authorList>
            <consortium name="Pathogen Informatics"/>
        </authorList>
    </citation>
    <scope>NUCLEOTIDE SEQUENCE [LARGE SCALE GENOMIC DNA]</scope>
    <source>
        <strain evidence="1 3">NCTC10172</strain>
        <plasmid evidence="3">2</plasmid>
    </source>
</reference>
<keyword evidence="2" id="KW-0614">Plasmid</keyword>
<geneLocation type="plasmid" evidence="2">
    <name>2</name>
</geneLocation>
<accession>A0A449BLA2</accession>
<evidence type="ECO:0000313" key="2">
    <source>
        <dbReference type="EMBL" id="VEU83356.1"/>
    </source>
</evidence>
<dbReference type="EMBL" id="LR215050">
    <property type="protein sequence ID" value="VEU83147.1"/>
    <property type="molecule type" value="Genomic_DNA"/>
</dbReference>
<dbReference type="STRING" id="1408416.GCA_000702765_01378"/>